<accession>A0AAN9PPT8</accession>
<protein>
    <submittedName>
        <fullName evidence="1">Uncharacterized protein</fullName>
    </submittedName>
</protein>
<evidence type="ECO:0000313" key="1">
    <source>
        <dbReference type="EMBL" id="KAK7305931.1"/>
    </source>
</evidence>
<name>A0AAN9PPT8_CANGL</name>
<dbReference type="AlphaFoldDB" id="A0AAN9PPT8"/>
<proteinExistence type="predicted"/>
<evidence type="ECO:0000313" key="2">
    <source>
        <dbReference type="Proteomes" id="UP001367508"/>
    </source>
</evidence>
<dbReference type="Proteomes" id="UP001367508">
    <property type="component" value="Unassembled WGS sequence"/>
</dbReference>
<reference evidence="1 2" key="1">
    <citation type="submission" date="2024-01" db="EMBL/GenBank/DDBJ databases">
        <title>The genomes of 5 underutilized Papilionoideae crops provide insights into root nodulation and disease resistanc.</title>
        <authorList>
            <person name="Jiang F."/>
        </authorList>
    </citation>
    <scope>NUCLEOTIDE SEQUENCE [LARGE SCALE GENOMIC DNA]</scope>
    <source>
        <strain evidence="1">LVBAO_FW01</strain>
        <tissue evidence="1">Leaves</tissue>
    </source>
</reference>
<sequence>MSIACRRKRRSLLFRGDLHDGELAKMERWRQTGEEAVARSITARERKYGYGRWKSRWSERGDCNAGSGVLKNQ</sequence>
<dbReference type="EMBL" id="JAYMYQ010000011">
    <property type="protein sequence ID" value="KAK7305931.1"/>
    <property type="molecule type" value="Genomic_DNA"/>
</dbReference>
<organism evidence="1 2">
    <name type="scientific">Canavalia gladiata</name>
    <name type="common">Sword bean</name>
    <name type="synonym">Dolichos gladiatus</name>
    <dbReference type="NCBI Taxonomy" id="3824"/>
    <lineage>
        <taxon>Eukaryota</taxon>
        <taxon>Viridiplantae</taxon>
        <taxon>Streptophyta</taxon>
        <taxon>Embryophyta</taxon>
        <taxon>Tracheophyta</taxon>
        <taxon>Spermatophyta</taxon>
        <taxon>Magnoliopsida</taxon>
        <taxon>eudicotyledons</taxon>
        <taxon>Gunneridae</taxon>
        <taxon>Pentapetalae</taxon>
        <taxon>rosids</taxon>
        <taxon>fabids</taxon>
        <taxon>Fabales</taxon>
        <taxon>Fabaceae</taxon>
        <taxon>Papilionoideae</taxon>
        <taxon>50 kb inversion clade</taxon>
        <taxon>NPAAA clade</taxon>
        <taxon>indigoferoid/millettioid clade</taxon>
        <taxon>Phaseoleae</taxon>
        <taxon>Canavalia</taxon>
    </lineage>
</organism>
<keyword evidence="2" id="KW-1185">Reference proteome</keyword>
<comment type="caution">
    <text evidence="1">The sequence shown here is derived from an EMBL/GenBank/DDBJ whole genome shotgun (WGS) entry which is preliminary data.</text>
</comment>
<gene>
    <name evidence="1" type="ORF">VNO77_43844</name>
</gene>